<evidence type="ECO:0000256" key="1">
    <source>
        <dbReference type="ARBA" id="ARBA00004651"/>
    </source>
</evidence>
<feature type="transmembrane region" description="Helical" evidence="8">
    <location>
        <begin position="357"/>
        <end position="377"/>
    </location>
</feature>
<dbReference type="InterPro" id="IPR050297">
    <property type="entry name" value="LipidA_mod_glycosyltrf_83"/>
</dbReference>
<dbReference type="PANTHER" id="PTHR33908:SF11">
    <property type="entry name" value="MEMBRANE PROTEIN"/>
    <property type="match status" value="1"/>
</dbReference>
<dbReference type="AlphaFoldDB" id="A0AAU7CAZ4"/>
<comment type="subcellular location">
    <subcellularLocation>
        <location evidence="1">Cell membrane</location>
        <topology evidence="1">Multi-pass membrane protein</topology>
    </subcellularLocation>
</comment>
<feature type="transmembrane region" description="Helical" evidence="8">
    <location>
        <begin position="389"/>
        <end position="410"/>
    </location>
</feature>
<keyword evidence="2" id="KW-1003">Cell membrane</keyword>
<evidence type="ECO:0000256" key="5">
    <source>
        <dbReference type="ARBA" id="ARBA00022692"/>
    </source>
</evidence>
<dbReference type="EMBL" id="CP155447">
    <property type="protein sequence ID" value="XBH02406.1"/>
    <property type="molecule type" value="Genomic_DNA"/>
</dbReference>
<proteinExistence type="predicted"/>
<evidence type="ECO:0000256" key="2">
    <source>
        <dbReference type="ARBA" id="ARBA00022475"/>
    </source>
</evidence>
<protein>
    <recommendedName>
        <fullName evidence="10">Glycosyltransferase RgtA/B/C/D-like domain-containing protein</fullName>
    </recommendedName>
</protein>
<evidence type="ECO:0000256" key="4">
    <source>
        <dbReference type="ARBA" id="ARBA00022679"/>
    </source>
</evidence>
<dbReference type="GO" id="GO:0005886">
    <property type="term" value="C:plasma membrane"/>
    <property type="evidence" value="ECO:0007669"/>
    <property type="project" value="UniProtKB-SubCell"/>
</dbReference>
<dbReference type="GO" id="GO:0016763">
    <property type="term" value="F:pentosyltransferase activity"/>
    <property type="evidence" value="ECO:0007669"/>
    <property type="project" value="TreeGrafter"/>
</dbReference>
<dbReference type="RefSeq" id="WP_406695148.1">
    <property type="nucleotide sequence ID" value="NZ_CP155447.1"/>
</dbReference>
<evidence type="ECO:0008006" key="10">
    <source>
        <dbReference type="Google" id="ProtNLM"/>
    </source>
</evidence>
<feature type="transmembrane region" description="Helical" evidence="8">
    <location>
        <begin position="207"/>
        <end position="226"/>
    </location>
</feature>
<evidence type="ECO:0000256" key="6">
    <source>
        <dbReference type="ARBA" id="ARBA00022989"/>
    </source>
</evidence>
<feature type="transmembrane region" description="Helical" evidence="8">
    <location>
        <begin position="95"/>
        <end position="113"/>
    </location>
</feature>
<feature type="transmembrane region" description="Helical" evidence="8">
    <location>
        <begin position="133"/>
        <end position="158"/>
    </location>
</feature>
<keyword evidence="6 8" id="KW-1133">Transmembrane helix</keyword>
<gene>
    <name evidence="9" type="ORF">V5E97_29340</name>
</gene>
<evidence type="ECO:0000256" key="7">
    <source>
        <dbReference type="ARBA" id="ARBA00023136"/>
    </source>
</evidence>
<name>A0AAU7CAZ4_9BACT</name>
<keyword evidence="3" id="KW-0328">Glycosyltransferase</keyword>
<keyword evidence="4" id="KW-0808">Transferase</keyword>
<organism evidence="9">
    <name type="scientific">Singulisphaera sp. Ch08</name>
    <dbReference type="NCBI Taxonomy" id="3120278"/>
    <lineage>
        <taxon>Bacteria</taxon>
        <taxon>Pseudomonadati</taxon>
        <taxon>Planctomycetota</taxon>
        <taxon>Planctomycetia</taxon>
        <taxon>Isosphaerales</taxon>
        <taxon>Isosphaeraceae</taxon>
        <taxon>Singulisphaera</taxon>
    </lineage>
</organism>
<evidence type="ECO:0000313" key="9">
    <source>
        <dbReference type="EMBL" id="XBH02406.1"/>
    </source>
</evidence>
<dbReference type="PANTHER" id="PTHR33908">
    <property type="entry name" value="MANNOSYLTRANSFERASE YKCB-RELATED"/>
    <property type="match status" value="1"/>
</dbReference>
<dbReference type="GO" id="GO:0009103">
    <property type="term" value="P:lipopolysaccharide biosynthetic process"/>
    <property type="evidence" value="ECO:0007669"/>
    <property type="project" value="UniProtKB-ARBA"/>
</dbReference>
<evidence type="ECO:0000256" key="8">
    <source>
        <dbReference type="SAM" id="Phobius"/>
    </source>
</evidence>
<accession>A0AAU7CAZ4</accession>
<keyword evidence="7 8" id="KW-0472">Membrane</keyword>
<feature type="transmembrane region" description="Helical" evidence="8">
    <location>
        <begin position="170"/>
        <end position="195"/>
    </location>
</feature>
<reference evidence="9" key="1">
    <citation type="submission" date="2024-05" db="EMBL/GenBank/DDBJ databases">
        <title>Planctomycetes of the genus Singulisphaera possess chitinolytic capabilities.</title>
        <authorList>
            <person name="Ivanova A."/>
        </authorList>
    </citation>
    <scope>NUCLEOTIDE SEQUENCE</scope>
    <source>
        <strain evidence="9">Ch08T</strain>
    </source>
</reference>
<evidence type="ECO:0000256" key="3">
    <source>
        <dbReference type="ARBA" id="ARBA00022676"/>
    </source>
</evidence>
<sequence length="459" mass="49229">MSDRRIAWGLIIVAIVVRVAAVFVLQSHMVPHSTYEHGEIAENLLAGRGFSVRFLGADGPTSQQAPVYPWIVAGAYAIGGVETPRSLLILELGQAALGGLLVVAVLALAREVAPDRPWVGRLAGAIVAFHPTLVYSATHVQVALLAATLVTAALAFGYRTGRTGRDRDALATGGILALLGLTDPILALVVAGVGWAVVMGQGIRGAIRPLGLVGLAFAIGVAPWIMRNGKVHGELVLIKSTFGYAFWQGNCTLSEGTDKVVRASVERALKPMRGGLRGVNDSLWAARHEAGYLDDVALTAADYRELGAVSEPERSRILFRRALVDLKGEPGRYATLCLRRLRYFVFFDETNPKTRSLIYRASHLSLTVAAALGLLLVPSDLRRRLGPTVVAAALIALFHTLTIVSVRFHIPIEPLLGLWAAALVSRWESPSTMPVDDLERLGVERGRLAGRSSLLHPVT</sequence>
<keyword evidence="5 8" id="KW-0812">Transmembrane</keyword>
<feature type="transmembrane region" description="Helical" evidence="8">
    <location>
        <begin position="6"/>
        <end position="25"/>
    </location>
</feature>